<reference evidence="1" key="2">
    <citation type="journal article" date="2021" name="PeerJ">
        <title>Extensive microbial diversity within the chicken gut microbiome revealed by metagenomics and culture.</title>
        <authorList>
            <person name="Gilroy R."/>
            <person name="Ravi A."/>
            <person name="Getino M."/>
            <person name="Pursley I."/>
            <person name="Horton D.L."/>
            <person name="Alikhan N.F."/>
            <person name="Baker D."/>
            <person name="Gharbi K."/>
            <person name="Hall N."/>
            <person name="Watson M."/>
            <person name="Adriaenssens E.M."/>
            <person name="Foster-Nyarko E."/>
            <person name="Jarju S."/>
            <person name="Secka A."/>
            <person name="Antonio M."/>
            <person name="Oren A."/>
            <person name="Chaudhuri R.R."/>
            <person name="La Ragione R."/>
            <person name="Hildebrand F."/>
            <person name="Pallen M.J."/>
        </authorList>
    </citation>
    <scope>NUCLEOTIDE SEQUENCE</scope>
    <source>
        <strain evidence="1">ChiSjej1B19-7085</strain>
    </source>
</reference>
<gene>
    <name evidence="1" type="ORF">IAA54_09120</name>
</gene>
<organism evidence="1 2">
    <name type="scientific">Candidatus Gallacutalibacter pullicola</name>
    <dbReference type="NCBI Taxonomy" id="2840830"/>
    <lineage>
        <taxon>Bacteria</taxon>
        <taxon>Bacillati</taxon>
        <taxon>Bacillota</taxon>
        <taxon>Clostridia</taxon>
        <taxon>Eubacteriales</taxon>
        <taxon>Candidatus Gallacutalibacter</taxon>
    </lineage>
</organism>
<reference evidence="1" key="1">
    <citation type="submission" date="2020-10" db="EMBL/GenBank/DDBJ databases">
        <authorList>
            <person name="Gilroy R."/>
        </authorList>
    </citation>
    <scope>NUCLEOTIDE SEQUENCE</scope>
    <source>
        <strain evidence="1">ChiSjej1B19-7085</strain>
    </source>
</reference>
<dbReference type="Proteomes" id="UP000886785">
    <property type="component" value="Unassembled WGS sequence"/>
</dbReference>
<protein>
    <submittedName>
        <fullName evidence="1">Uncharacterized protein</fullName>
    </submittedName>
</protein>
<comment type="caution">
    <text evidence="1">The sequence shown here is derived from an EMBL/GenBank/DDBJ whole genome shotgun (WGS) entry which is preliminary data.</text>
</comment>
<evidence type="ECO:0000313" key="1">
    <source>
        <dbReference type="EMBL" id="HIR57820.1"/>
    </source>
</evidence>
<dbReference type="AlphaFoldDB" id="A0A9D1J225"/>
<proteinExistence type="predicted"/>
<name>A0A9D1J225_9FIRM</name>
<evidence type="ECO:0000313" key="2">
    <source>
        <dbReference type="Proteomes" id="UP000886785"/>
    </source>
</evidence>
<dbReference type="EMBL" id="DVHF01000107">
    <property type="protein sequence ID" value="HIR57820.1"/>
    <property type="molecule type" value="Genomic_DNA"/>
</dbReference>
<accession>A0A9D1J225</accession>
<sequence length="103" mass="12059">MQDMVKQIVDMDRKAREITDAAQLDKINSEKEVQEKRVEIREQYLAKARARIALNEPQERAAAEAAWKKVQQHNEEVSRRLDELACDKKEEWIRTIAARVIGE</sequence>